<organism evidence="3 4">
    <name type="scientific">Lentilactobacillus rapi DSM 19907 = JCM 15042</name>
    <dbReference type="NCBI Taxonomy" id="1423795"/>
    <lineage>
        <taxon>Bacteria</taxon>
        <taxon>Bacillati</taxon>
        <taxon>Bacillota</taxon>
        <taxon>Bacilli</taxon>
        <taxon>Lactobacillales</taxon>
        <taxon>Lactobacillaceae</taxon>
        <taxon>Lentilactobacillus</taxon>
    </lineage>
</organism>
<proteinExistence type="predicted"/>
<keyword evidence="1" id="KW-0813">Transport</keyword>
<dbReference type="EMBL" id="AZEI01000004">
    <property type="protein sequence ID" value="KRL18555.1"/>
    <property type="molecule type" value="Genomic_DNA"/>
</dbReference>
<name>A0ABR5PGD1_9LACO</name>
<dbReference type="SUPFAM" id="SSF52540">
    <property type="entry name" value="P-loop containing nucleoside triphosphate hydrolases"/>
    <property type="match status" value="1"/>
</dbReference>
<gene>
    <name evidence="3" type="ORF">FD12_GL002483</name>
</gene>
<dbReference type="Pfam" id="PF00005">
    <property type="entry name" value="ABC_tran"/>
    <property type="match status" value="1"/>
</dbReference>
<dbReference type="PANTHER" id="PTHR42788">
    <property type="entry name" value="TAURINE IMPORT ATP-BINDING PROTEIN-RELATED"/>
    <property type="match status" value="1"/>
</dbReference>
<evidence type="ECO:0000313" key="3">
    <source>
        <dbReference type="EMBL" id="KRL18555.1"/>
    </source>
</evidence>
<keyword evidence="3" id="KW-0067">ATP-binding</keyword>
<dbReference type="InterPro" id="IPR003439">
    <property type="entry name" value="ABC_transporter-like_ATP-bd"/>
</dbReference>
<protein>
    <submittedName>
        <fullName evidence="3">Lipoprotein releasing system, ATP-binding protein</fullName>
    </submittedName>
</protein>
<keyword evidence="3" id="KW-0449">Lipoprotein</keyword>
<keyword evidence="4" id="KW-1185">Reference proteome</keyword>
<dbReference type="Gene3D" id="3.40.50.300">
    <property type="entry name" value="P-loop containing nucleotide triphosphate hydrolases"/>
    <property type="match status" value="1"/>
</dbReference>
<keyword evidence="3" id="KW-0547">Nucleotide-binding</keyword>
<evidence type="ECO:0000313" key="4">
    <source>
        <dbReference type="Proteomes" id="UP000051977"/>
    </source>
</evidence>
<sequence length="90" mass="9581">MSIMNQQVINIQNITKKVATGGKEKNLEILHGVSLTANQGEFLSIVGPSGSGKSTLLHCMSGLSKPTSGSVNILGVDPYKLRPSKKLFEI</sequence>
<dbReference type="GO" id="GO:0005524">
    <property type="term" value="F:ATP binding"/>
    <property type="evidence" value="ECO:0007669"/>
    <property type="project" value="UniProtKB-KW"/>
</dbReference>
<evidence type="ECO:0000259" key="2">
    <source>
        <dbReference type="Pfam" id="PF00005"/>
    </source>
</evidence>
<reference evidence="3 4" key="1">
    <citation type="journal article" date="2015" name="Genome Announc.">
        <title>Expanding the biotechnology potential of lactobacilli through comparative genomics of 213 strains and associated genera.</title>
        <authorList>
            <person name="Sun Z."/>
            <person name="Harris H.M."/>
            <person name="McCann A."/>
            <person name="Guo C."/>
            <person name="Argimon S."/>
            <person name="Zhang W."/>
            <person name="Yang X."/>
            <person name="Jeffery I.B."/>
            <person name="Cooney J.C."/>
            <person name="Kagawa T.F."/>
            <person name="Liu W."/>
            <person name="Song Y."/>
            <person name="Salvetti E."/>
            <person name="Wrobel A."/>
            <person name="Rasinkangas P."/>
            <person name="Parkhill J."/>
            <person name="Rea M.C."/>
            <person name="O'Sullivan O."/>
            <person name="Ritari J."/>
            <person name="Douillard F.P."/>
            <person name="Paul Ross R."/>
            <person name="Yang R."/>
            <person name="Briner A.E."/>
            <person name="Felis G.E."/>
            <person name="de Vos W.M."/>
            <person name="Barrangou R."/>
            <person name="Klaenhammer T.R."/>
            <person name="Caufield P.W."/>
            <person name="Cui Y."/>
            <person name="Zhang H."/>
            <person name="O'Toole P.W."/>
        </authorList>
    </citation>
    <scope>NUCLEOTIDE SEQUENCE [LARGE SCALE GENOMIC DNA]</scope>
    <source>
        <strain evidence="3 4">DSM 19907</strain>
    </source>
</reference>
<feature type="domain" description="ABC transporter" evidence="2">
    <location>
        <begin position="30"/>
        <end position="80"/>
    </location>
</feature>
<dbReference type="Proteomes" id="UP000051977">
    <property type="component" value="Unassembled WGS sequence"/>
</dbReference>
<evidence type="ECO:0000256" key="1">
    <source>
        <dbReference type="ARBA" id="ARBA00022448"/>
    </source>
</evidence>
<accession>A0ABR5PGD1</accession>
<dbReference type="InterPro" id="IPR027417">
    <property type="entry name" value="P-loop_NTPase"/>
</dbReference>
<dbReference type="PANTHER" id="PTHR42788:SF13">
    <property type="entry name" value="ALIPHATIC SULFONATES IMPORT ATP-BINDING PROTEIN SSUB"/>
    <property type="match status" value="1"/>
</dbReference>
<comment type="caution">
    <text evidence="3">The sequence shown here is derived from an EMBL/GenBank/DDBJ whole genome shotgun (WGS) entry which is preliminary data.</text>
</comment>
<dbReference type="InterPro" id="IPR050166">
    <property type="entry name" value="ABC_transporter_ATP-bind"/>
</dbReference>